<feature type="region of interest" description="Disordered" evidence="1">
    <location>
        <begin position="1"/>
        <end position="85"/>
    </location>
</feature>
<sequence>MGTGDGPSAAGAGAGASHLQPAMPVVEQVHGTLRANTDPKRAAALPLSQSQSPTAAVRAPKRVCTVTEHSGSEDESEEDVPLSQPSQGFTCPVAACSHTCFDAKQFGWHLRTAHSQQEQAAVPAHCYADCGLGPLLHRQSPTPPLPLQRSPCCLRAARPRSETLHVRPVWGTMLDSGENDSAATHAGQSEQHGASTRDGTLDQQWAGGVGSPRGQAVSMRRVTRSQTQARQAVSNPAADPAAREADPDLAANAPVDRVARRDRLVRSCTSRRWSRAVDRGAAAVVASHDTRTAGEEADEEASGPDPVHVRAETAGRRQHARRDQRRQSRARCLPPTGPACSHLPTPAGSRSPLGSHALGRPASREQLEAMGLVGNALATQL</sequence>
<dbReference type="InterPro" id="IPR013087">
    <property type="entry name" value="Znf_C2H2_type"/>
</dbReference>
<proteinExistence type="predicted"/>
<feature type="compositionally biased region" description="Low complexity" evidence="1">
    <location>
        <begin position="1"/>
        <end position="11"/>
    </location>
</feature>
<gene>
    <name evidence="3" type="ORF">FVE85_3857</name>
</gene>
<dbReference type="EMBL" id="VRMN01000046">
    <property type="protein sequence ID" value="KAA8490212.1"/>
    <property type="molecule type" value="Genomic_DNA"/>
</dbReference>
<comment type="caution">
    <text evidence="3">The sequence shown here is derived from an EMBL/GenBank/DDBJ whole genome shotgun (WGS) entry which is preliminary data.</text>
</comment>
<evidence type="ECO:0000313" key="3">
    <source>
        <dbReference type="EMBL" id="KAA8490212.1"/>
    </source>
</evidence>
<feature type="compositionally biased region" description="Polar residues" evidence="1">
    <location>
        <begin position="179"/>
        <end position="203"/>
    </location>
</feature>
<dbReference type="AlphaFoldDB" id="A0A5J4YGL9"/>
<feature type="domain" description="C2H2-type" evidence="2">
    <location>
        <begin position="91"/>
        <end position="114"/>
    </location>
</feature>
<feature type="compositionally biased region" description="Polar residues" evidence="1">
    <location>
        <begin position="224"/>
        <end position="234"/>
    </location>
</feature>
<feature type="region of interest" description="Disordered" evidence="1">
    <location>
        <begin position="172"/>
        <end position="254"/>
    </location>
</feature>
<dbReference type="PROSITE" id="PS00028">
    <property type="entry name" value="ZINC_FINGER_C2H2_1"/>
    <property type="match status" value="1"/>
</dbReference>
<reference evidence="4" key="1">
    <citation type="journal article" date="2019" name="Nat. Commun.">
        <title>Expansion of phycobilisome linker gene families in mesophilic red algae.</title>
        <authorList>
            <person name="Lee J."/>
            <person name="Kim D."/>
            <person name="Bhattacharya D."/>
            <person name="Yoon H.S."/>
        </authorList>
    </citation>
    <scope>NUCLEOTIDE SEQUENCE [LARGE SCALE GENOMIC DNA]</scope>
    <source>
        <strain evidence="4">CCMP 1328</strain>
    </source>
</reference>
<protein>
    <recommendedName>
        <fullName evidence="2">C2H2-type domain-containing protein</fullName>
    </recommendedName>
</protein>
<feature type="region of interest" description="Disordered" evidence="1">
    <location>
        <begin position="285"/>
        <end position="358"/>
    </location>
</feature>
<evidence type="ECO:0000256" key="1">
    <source>
        <dbReference type="SAM" id="MobiDB-lite"/>
    </source>
</evidence>
<keyword evidence="4" id="KW-1185">Reference proteome</keyword>
<evidence type="ECO:0000259" key="2">
    <source>
        <dbReference type="PROSITE" id="PS00028"/>
    </source>
</evidence>
<accession>A0A5J4YGL9</accession>
<feature type="compositionally biased region" description="Basic residues" evidence="1">
    <location>
        <begin position="316"/>
        <end position="329"/>
    </location>
</feature>
<organism evidence="3 4">
    <name type="scientific">Porphyridium purpureum</name>
    <name type="common">Red alga</name>
    <name type="synonym">Porphyridium cruentum</name>
    <dbReference type="NCBI Taxonomy" id="35688"/>
    <lineage>
        <taxon>Eukaryota</taxon>
        <taxon>Rhodophyta</taxon>
        <taxon>Bangiophyceae</taxon>
        <taxon>Porphyridiales</taxon>
        <taxon>Porphyridiaceae</taxon>
        <taxon>Porphyridium</taxon>
    </lineage>
</organism>
<dbReference type="Proteomes" id="UP000324585">
    <property type="component" value="Unassembled WGS sequence"/>
</dbReference>
<name>A0A5J4YGL9_PORPP</name>
<evidence type="ECO:0000313" key="4">
    <source>
        <dbReference type="Proteomes" id="UP000324585"/>
    </source>
</evidence>